<gene>
    <name evidence="2" type="ORF">RRG08_036124</name>
</gene>
<proteinExistence type="predicted"/>
<comment type="caution">
    <text evidence="2">The sequence shown here is derived from an EMBL/GenBank/DDBJ whole genome shotgun (WGS) entry which is preliminary data.</text>
</comment>
<organism evidence="2 3">
    <name type="scientific">Elysia crispata</name>
    <name type="common">lettuce slug</name>
    <dbReference type="NCBI Taxonomy" id="231223"/>
    <lineage>
        <taxon>Eukaryota</taxon>
        <taxon>Metazoa</taxon>
        <taxon>Spiralia</taxon>
        <taxon>Lophotrochozoa</taxon>
        <taxon>Mollusca</taxon>
        <taxon>Gastropoda</taxon>
        <taxon>Heterobranchia</taxon>
        <taxon>Euthyneura</taxon>
        <taxon>Panpulmonata</taxon>
        <taxon>Sacoglossa</taxon>
        <taxon>Placobranchoidea</taxon>
        <taxon>Plakobranchidae</taxon>
        <taxon>Elysia</taxon>
    </lineage>
</organism>
<dbReference type="Proteomes" id="UP001283361">
    <property type="component" value="Unassembled WGS sequence"/>
</dbReference>
<keyword evidence="3" id="KW-1185">Reference proteome</keyword>
<accession>A0AAE1AMF8</accession>
<evidence type="ECO:0000313" key="2">
    <source>
        <dbReference type="EMBL" id="KAK3789831.1"/>
    </source>
</evidence>
<evidence type="ECO:0000256" key="1">
    <source>
        <dbReference type="SAM" id="MobiDB-lite"/>
    </source>
</evidence>
<feature type="compositionally biased region" description="Polar residues" evidence="1">
    <location>
        <begin position="57"/>
        <end position="67"/>
    </location>
</feature>
<sequence length="67" mass="7392">MAHTVGENSPEEGWPRQIDNEEKNLGLSFRTALGLSSPKRERRLMDRGASHQEIACSLSSNSPLSPD</sequence>
<dbReference type="EMBL" id="JAWDGP010001628">
    <property type="protein sequence ID" value="KAK3789831.1"/>
    <property type="molecule type" value="Genomic_DNA"/>
</dbReference>
<feature type="region of interest" description="Disordered" evidence="1">
    <location>
        <begin position="43"/>
        <end position="67"/>
    </location>
</feature>
<dbReference type="AlphaFoldDB" id="A0AAE1AMF8"/>
<protein>
    <submittedName>
        <fullName evidence="2">Uncharacterized protein</fullName>
    </submittedName>
</protein>
<name>A0AAE1AMF8_9GAST</name>
<reference evidence="2" key="1">
    <citation type="journal article" date="2023" name="G3 (Bethesda)">
        <title>A reference genome for the long-term kleptoplast-retaining sea slug Elysia crispata morphotype clarki.</title>
        <authorList>
            <person name="Eastman K.E."/>
            <person name="Pendleton A.L."/>
            <person name="Shaikh M.A."/>
            <person name="Suttiyut T."/>
            <person name="Ogas R."/>
            <person name="Tomko P."/>
            <person name="Gavelis G."/>
            <person name="Widhalm J.R."/>
            <person name="Wisecaver J.H."/>
        </authorList>
    </citation>
    <scope>NUCLEOTIDE SEQUENCE</scope>
    <source>
        <strain evidence="2">ECLA1</strain>
    </source>
</reference>
<evidence type="ECO:0000313" key="3">
    <source>
        <dbReference type="Proteomes" id="UP001283361"/>
    </source>
</evidence>
<feature type="region of interest" description="Disordered" evidence="1">
    <location>
        <begin position="1"/>
        <end position="22"/>
    </location>
</feature>